<keyword evidence="3" id="KW-1185">Reference proteome</keyword>
<accession>A0A7X5Y605</accession>
<dbReference type="InterPro" id="IPR011704">
    <property type="entry name" value="ATPase_dyneun-rel_AAA"/>
</dbReference>
<sequence>MNWGRWLNQYGRFLSGERQEHKDADKIRRYVLEEVIEPARETSAATTDVLVRDVNSALQLNEAWPNICQALAGRKMQELAEVPPPQRIGAEASSATIFRFDLDPAEYWADAVLQERYGEPINRTKKIVSYQAADGRQLGLDSEASSAQIWLEGIVTPLPDGATANRYTATSPRNSNLPPRLRYGGTEAREVSLITIPNADALRSLLDTYQSQDAAFENGLKLLRARFLSHCPDFRSFAEPQSSYVDGERAYKIAAADKVTGALQEAFDDEELGRQVFVIMKEAAKDGPLVRWQTEDDLKKKYPWALSDFYRYIGRLVRSKHPIEESLEEAFKSFQELKDAGAKVLTYGEQLNILITAASMVHPQAAAPIKKKMINAAAEALGQPALFPGEHFDQENYSRFKALFDRVFGVMNNGWGWGPRDFFDVQGFLWIALNYEQPVTPPIQPANEQSVERTFSMKPTNLILYGPPGTGKTYRTALEAVKLCGGPVNYSDDEPGRAALMKRYYELVENRQIEFVTFHQNFSYEDFVEGLRPVPLESENGTAAGFQLQPEDGIFRRIAERAGKRVAVGSDEFQLDTRSVFKISLGQSNQAQWDWVYDQSLEEGYAYLGFKDVDWSDPKFADREAIFAELQARFSEEPITSQMGVVKSPDRFRNQLKVGDVVIASKGLNAFRAIGIVEGEYEYAPRPDGRYCHRRKVRWLWDDPDGVPVSEIAEKRFSLDTIYPLPKSRLNLAAIKRYVNSVEADDQAGEILPHVLIIDEINRANISKVFGELITLLEPDKRLGQANALTVRLPYSKREFGVPSNLHLIGTMNTADRSIALLDTALRRRFRFEEMAPDTSVSAFKAAEVDSGVPLTAVLTTLNKRIEYLVDRDHRIGHAFFIGCKDRADVDEVMRHKVVPLLQEYFFDDWNRLAAVLGEKKGKDGAFLTCDLIQDPTESGGEPLTSWRVRAAFAVDAYDRLLGAAVPANDEQATAEVSDLA</sequence>
<dbReference type="Pfam" id="PF07728">
    <property type="entry name" value="AAA_5"/>
    <property type="match status" value="1"/>
</dbReference>
<comment type="caution">
    <text evidence="2">The sequence shown here is derived from an EMBL/GenBank/DDBJ whole genome shotgun (WGS) entry which is preliminary data.</text>
</comment>
<dbReference type="InterPro" id="IPR003593">
    <property type="entry name" value="AAA+_ATPase"/>
</dbReference>
<gene>
    <name evidence="2" type="ORF">GGQ97_001565</name>
</gene>
<proteinExistence type="predicted"/>
<organism evidence="2 3">
    <name type="scientific">Sphingomonas kaistensis</name>
    <dbReference type="NCBI Taxonomy" id="298708"/>
    <lineage>
        <taxon>Bacteria</taxon>
        <taxon>Pseudomonadati</taxon>
        <taxon>Pseudomonadota</taxon>
        <taxon>Alphaproteobacteria</taxon>
        <taxon>Sphingomonadales</taxon>
        <taxon>Sphingomonadaceae</taxon>
        <taxon>Sphingomonas</taxon>
    </lineage>
</organism>
<protein>
    <submittedName>
        <fullName evidence="2">DNA polymerase III delta prime subunit</fullName>
    </submittedName>
</protein>
<dbReference type="PANTHER" id="PTHR37291:SF1">
    <property type="entry name" value="TYPE IV METHYL-DIRECTED RESTRICTION ENZYME ECOKMCRB SUBUNIT"/>
    <property type="match status" value="1"/>
</dbReference>
<feature type="domain" description="AAA+ ATPase" evidence="1">
    <location>
        <begin position="458"/>
        <end position="840"/>
    </location>
</feature>
<name>A0A7X5Y605_9SPHN</name>
<dbReference type="RefSeq" id="WP_342448483.1">
    <property type="nucleotide sequence ID" value="NZ_JAATJC010000001.1"/>
</dbReference>
<dbReference type="AlphaFoldDB" id="A0A7X5Y605"/>
<dbReference type="InterPro" id="IPR052934">
    <property type="entry name" value="Methyl-DNA_Rec/Restrict_Enz"/>
</dbReference>
<dbReference type="PANTHER" id="PTHR37291">
    <property type="entry name" value="5-METHYLCYTOSINE-SPECIFIC RESTRICTION ENZYME B"/>
    <property type="match status" value="1"/>
</dbReference>
<dbReference type="SMART" id="SM00382">
    <property type="entry name" value="AAA"/>
    <property type="match status" value="1"/>
</dbReference>
<dbReference type="GO" id="GO:0005524">
    <property type="term" value="F:ATP binding"/>
    <property type="evidence" value="ECO:0007669"/>
    <property type="project" value="InterPro"/>
</dbReference>
<evidence type="ECO:0000259" key="1">
    <source>
        <dbReference type="SMART" id="SM00382"/>
    </source>
</evidence>
<dbReference type="InterPro" id="IPR027417">
    <property type="entry name" value="P-loop_NTPase"/>
</dbReference>
<reference evidence="2 3" key="1">
    <citation type="submission" date="2020-03" db="EMBL/GenBank/DDBJ databases">
        <title>Genomic Encyclopedia of Type Strains, Phase IV (KMG-IV): sequencing the most valuable type-strain genomes for metagenomic binning, comparative biology and taxonomic classification.</title>
        <authorList>
            <person name="Goeker M."/>
        </authorList>
    </citation>
    <scope>NUCLEOTIDE SEQUENCE [LARGE SCALE GENOMIC DNA]</scope>
    <source>
        <strain evidence="2 3">DSM 16846</strain>
    </source>
</reference>
<dbReference type="GO" id="GO:0016887">
    <property type="term" value="F:ATP hydrolysis activity"/>
    <property type="evidence" value="ECO:0007669"/>
    <property type="project" value="InterPro"/>
</dbReference>
<dbReference type="SUPFAM" id="SSF52540">
    <property type="entry name" value="P-loop containing nucleoside triphosphate hydrolases"/>
    <property type="match status" value="1"/>
</dbReference>
<dbReference type="EMBL" id="JAATJC010000001">
    <property type="protein sequence ID" value="NJC05772.1"/>
    <property type="molecule type" value="Genomic_DNA"/>
</dbReference>
<dbReference type="Proteomes" id="UP000558192">
    <property type="component" value="Unassembled WGS sequence"/>
</dbReference>
<evidence type="ECO:0000313" key="3">
    <source>
        <dbReference type="Proteomes" id="UP000558192"/>
    </source>
</evidence>
<evidence type="ECO:0000313" key="2">
    <source>
        <dbReference type="EMBL" id="NJC05772.1"/>
    </source>
</evidence>
<dbReference type="Gene3D" id="3.40.50.300">
    <property type="entry name" value="P-loop containing nucleotide triphosphate hydrolases"/>
    <property type="match status" value="1"/>
</dbReference>